<dbReference type="Proteomes" id="UP000219374">
    <property type="component" value="Unassembled WGS sequence"/>
</dbReference>
<comment type="function">
    <text evidence="10">A helicase/nuclease that prepares dsDNA breaks (DSB) for recombinational DNA repair. Binds to DSBs and unwinds DNA via a highly rapid and processive ATP-dependent bidirectional helicase activity. Unwinds dsDNA until it encounters a Chi (crossover hotspot instigator) sequence from the 3' direction. Cuts ssDNA a few nucleotides 3' to the Chi site. The properties and activities of the enzyme are changed at Chi. The Chi-altered holoenzyme produces a long 3'-ssDNA overhang and facilitates RecA-binding to the ssDNA for homologous DNA recombination and repair. Holoenzyme degrades any linearized DNA that is unable to undergo homologous recombination. In the holoenzyme this subunit recognizes the wild-type Chi sequence, and when added to isolated RecB increases its ATP-dependent helicase processivity.</text>
</comment>
<sequence length="1142" mass="124426">MQGPPHDFRLYPSNDLDVLAGVLASRLRGGADDWWRQEVVLVPQFSMRRWLQQTLAEQLGICAHVAFLTPGEFVDLALDANLGEAPRGDRLAPETLRWHLLRELQDDAPAEFAGFAAHADPRYRWSLACALADSFEKYQAWRRDLLLAWERRAPREDGQATLWQRIGRGRRHRARRIGEYLRRFGPEGADAPAGLPPRLFVFACQNISPDVLQVVASQARAGEQHFFLHTPSRVYWGDLSRWAADYRPDQDDRFGGENPLLAAWGQAGRDFIAALGGGETVRARFEAPAFSEPYDDQLLGRLQTDVLENRAPLAGEASGRWPRARVDVADASLQFHACHTRLREVQVLHDQLRALLEQEASHGRPRIDPRDIAVLMPDVDAYAPHVEAVFGGALGSAREIPYTIADTSPLASAAVAETFLRLLKLPLQPLTLPDLIDLLAVPALAQRFDIEDADRARLQDWLQAAGARWGLDGADRARHLAPPAASAPEGGGDPSARETNGYTFEFALDRLLLGMASGDDALIGGAFAGAQPAVAPWPELEGQATDSLDALVRLLAALRGFGARLHGPHTPKQWANQLAELLAAVFAAEPREDGERVVLERLHKAVADFADSAALADFERQVAHSVVLDHFQAELAGSDARAPFLSGGVCFGRMVPMRLIPFRVICLLGMEEAAFPARDGRDPVNRINQALEGPDRRVGDPSRRDADRYLFLQLFSSASRAFYTSWVGMDARDGSRREPSVLVSELLDAAARYHQGDAETVREQLVVRHALQPFSPAAFGAALPEETQGDARRFSFDARWHPAAGADTGTGRAESEVFAAVLPAREEEAGNAVSLAQLRDALMRPHAFYLQAGLGLRLPEEESPPQEHEPFGMPDALSRHGLRQLVFDAWRRAGAAPALAPLQAGLLARGLLAPGADGRAVLRGIVEEVAPFADAAVQAGFAGDGDARPLELALPEPAAGQCVLTGTLDRVHGDRMFRAALNPNGRHGGHALRHGLDWLAASTQGLALHELSAERKGAPPRIAVRDPLPPAHARAVLAALLALRRRAMRFPLCFLPKSGHVWWSMAQQDPERALDEAQKTWGGGEGDFGGPGEAQAATRIALRGRDPFLDGDADARDAFELLSHSIFSALEQGQPFDAEALP</sequence>
<evidence type="ECO:0000256" key="2">
    <source>
        <dbReference type="ARBA" id="ARBA00022741"/>
    </source>
</evidence>
<protein>
    <recommendedName>
        <fullName evidence="10">RecBCD enzyme subunit RecC</fullName>
    </recommendedName>
    <alternativeName>
        <fullName evidence="10">Exonuclease V subunit RecC</fullName>
        <shortName evidence="10">ExoV subunit RecC</shortName>
    </alternativeName>
    <alternativeName>
        <fullName evidence="10">Helicase/nuclease RecBCD subunit RecC</fullName>
    </alternativeName>
</protein>
<accession>A0A286DF49</accession>
<evidence type="ECO:0000313" key="12">
    <source>
        <dbReference type="EMBL" id="SOD57221.1"/>
    </source>
</evidence>
<comment type="subunit">
    <text evidence="10">Heterotrimer of RecB, RecC and RecD. All subunits contribute to DNA-binding.</text>
</comment>
<evidence type="ECO:0000256" key="1">
    <source>
        <dbReference type="ARBA" id="ARBA00022722"/>
    </source>
</evidence>
<organism evidence="12 13">
    <name type="scientific">Pseudoxanthomonas wuyuanensis</name>
    <dbReference type="NCBI Taxonomy" id="1073196"/>
    <lineage>
        <taxon>Bacteria</taxon>
        <taxon>Pseudomonadati</taxon>
        <taxon>Pseudomonadota</taxon>
        <taxon>Gammaproteobacteria</taxon>
        <taxon>Lysobacterales</taxon>
        <taxon>Lysobacteraceae</taxon>
        <taxon>Pseudoxanthomonas</taxon>
    </lineage>
</organism>
<evidence type="ECO:0000256" key="3">
    <source>
        <dbReference type="ARBA" id="ARBA00022763"/>
    </source>
</evidence>
<gene>
    <name evidence="10" type="primary">recC</name>
    <name evidence="12" type="ORF">SAMN06296416_11281</name>
</gene>
<dbReference type="InterPro" id="IPR041500">
    <property type="entry name" value="RecC_C"/>
</dbReference>
<keyword evidence="4 10" id="KW-0378">Hydrolase</keyword>
<evidence type="ECO:0000256" key="8">
    <source>
        <dbReference type="ARBA" id="ARBA00023125"/>
    </source>
</evidence>
<keyword evidence="8 10" id="KW-0238">DNA-binding</keyword>
<dbReference type="Pfam" id="PF17946">
    <property type="entry name" value="RecC_C"/>
    <property type="match status" value="1"/>
</dbReference>
<dbReference type="PANTHER" id="PTHR30591:SF1">
    <property type="entry name" value="RECBCD ENZYME SUBUNIT RECC"/>
    <property type="match status" value="1"/>
</dbReference>
<keyword evidence="5 10" id="KW-0347">Helicase</keyword>
<comment type="miscellaneous">
    <text evidence="10">In the RecBCD complex, RecB has a slow 3'-5' helicase, an exonuclease activity and loads RecA onto ssDNA, RecD has a fast 5'-3' helicase activity, while RecC stimulates the ATPase and processivity of the RecB helicase and contributes to recognition of the Chi site.</text>
</comment>
<dbReference type="EMBL" id="OCND01000012">
    <property type="protein sequence ID" value="SOD57221.1"/>
    <property type="molecule type" value="Genomic_DNA"/>
</dbReference>
<dbReference type="NCBIfam" id="TIGR01450">
    <property type="entry name" value="recC"/>
    <property type="match status" value="1"/>
</dbReference>
<keyword evidence="6 10" id="KW-0269">Exonuclease</keyword>
<keyword evidence="3 10" id="KW-0227">DNA damage</keyword>
<evidence type="ECO:0000313" key="13">
    <source>
        <dbReference type="Proteomes" id="UP000219374"/>
    </source>
</evidence>
<dbReference type="InterPro" id="IPR011335">
    <property type="entry name" value="Restrct_endonuc-II-like"/>
</dbReference>
<keyword evidence="2 10" id="KW-0547">Nucleotide-binding</keyword>
<keyword evidence="1 10" id="KW-0540">Nuclease</keyword>
<dbReference type="RefSeq" id="WP_097123482.1">
    <property type="nucleotide sequence ID" value="NZ_OCND01000012.1"/>
</dbReference>
<evidence type="ECO:0000256" key="4">
    <source>
        <dbReference type="ARBA" id="ARBA00022801"/>
    </source>
</evidence>
<keyword evidence="9 10" id="KW-0234">DNA repair</keyword>
<keyword evidence="7 10" id="KW-0067">ATP-binding</keyword>
<dbReference type="PIRSF" id="PIRSF000980">
    <property type="entry name" value="RecC"/>
    <property type="match status" value="1"/>
</dbReference>
<dbReference type="SUPFAM" id="SSF52980">
    <property type="entry name" value="Restriction endonuclease-like"/>
    <property type="match status" value="1"/>
</dbReference>
<evidence type="ECO:0000256" key="7">
    <source>
        <dbReference type="ARBA" id="ARBA00022840"/>
    </source>
</evidence>
<keyword evidence="13" id="KW-1185">Reference proteome</keyword>
<comment type="similarity">
    <text evidence="10">Belongs to the RecC family.</text>
</comment>
<name>A0A286DF49_9GAMM</name>
<dbReference type="SUPFAM" id="SSF52540">
    <property type="entry name" value="P-loop containing nucleoside triphosphate hydrolases"/>
    <property type="match status" value="2"/>
</dbReference>
<dbReference type="InterPro" id="IPR027417">
    <property type="entry name" value="P-loop_NTPase"/>
</dbReference>
<dbReference type="GO" id="GO:0005524">
    <property type="term" value="F:ATP binding"/>
    <property type="evidence" value="ECO:0007669"/>
    <property type="project" value="UniProtKB-UniRule"/>
</dbReference>
<dbReference type="GO" id="GO:0008854">
    <property type="term" value="F:exodeoxyribonuclease V activity"/>
    <property type="evidence" value="ECO:0007669"/>
    <property type="project" value="InterPro"/>
</dbReference>
<dbReference type="Gene3D" id="3.40.50.300">
    <property type="entry name" value="P-loop containing nucleotide triphosphate hydrolases"/>
    <property type="match status" value="2"/>
</dbReference>
<evidence type="ECO:0000259" key="11">
    <source>
        <dbReference type="Pfam" id="PF17946"/>
    </source>
</evidence>
<dbReference type="GO" id="GO:0003677">
    <property type="term" value="F:DNA binding"/>
    <property type="evidence" value="ECO:0007669"/>
    <property type="project" value="UniProtKB-UniRule"/>
</dbReference>
<dbReference type="OrthoDB" id="9762834at2"/>
<proteinExistence type="inferred from homology"/>
<dbReference type="GO" id="GO:0003678">
    <property type="term" value="F:DNA helicase activity"/>
    <property type="evidence" value="ECO:0007669"/>
    <property type="project" value="UniProtKB-UniRule"/>
</dbReference>
<dbReference type="HAMAP" id="MF_01486">
    <property type="entry name" value="RecC"/>
    <property type="match status" value="1"/>
</dbReference>
<evidence type="ECO:0000256" key="10">
    <source>
        <dbReference type="HAMAP-Rule" id="MF_01486"/>
    </source>
</evidence>
<dbReference type="Gene3D" id="3.40.50.10930">
    <property type="match status" value="1"/>
</dbReference>
<evidence type="ECO:0000256" key="9">
    <source>
        <dbReference type="ARBA" id="ARBA00023204"/>
    </source>
</evidence>
<dbReference type="GO" id="GO:0009338">
    <property type="term" value="C:exodeoxyribonuclease V complex"/>
    <property type="evidence" value="ECO:0007669"/>
    <property type="project" value="InterPro"/>
</dbReference>
<evidence type="ECO:0000256" key="6">
    <source>
        <dbReference type="ARBA" id="ARBA00022839"/>
    </source>
</evidence>
<dbReference type="AlphaFoldDB" id="A0A286DF49"/>
<dbReference type="Pfam" id="PF04257">
    <property type="entry name" value="Exonuc_V_gamma"/>
    <property type="match status" value="1"/>
</dbReference>
<dbReference type="InterPro" id="IPR013986">
    <property type="entry name" value="DExx_box_DNA_helicase_dom_sf"/>
</dbReference>
<evidence type="ECO:0000256" key="5">
    <source>
        <dbReference type="ARBA" id="ARBA00022806"/>
    </source>
</evidence>
<dbReference type="GO" id="GO:0000724">
    <property type="term" value="P:double-strand break repair via homologous recombination"/>
    <property type="evidence" value="ECO:0007669"/>
    <property type="project" value="UniProtKB-UniRule"/>
</dbReference>
<dbReference type="PANTHER" id="PTHR30591">
    <property type="entry name" value="RECBCD ENZYME SUBUNIT RECC"/>
    <property type="match status" value="1"/>
</dbReference>
<dbReference type="InterPro" id="IPR006697">
    <property type="entry name" value="RecC"/>
</dbReference>
<dbReference type="Gene3D" id="1.10.10.160">
    <property type="match status" value="1"/>
</dbReference>
<reference evidence="12 13" key="1">
    <citation type="submission" date="2017-09" db="EMBL/GenBank/DDBJ databases">
        <authorList>
            <person name="Ehlers B."/>
            <person name="Leendertz F.H."/>
        </authorList>
    </citation>
    <scope>NUCLEOTIDE SEQUENCE [LARGE SCALE GENOMIC DNA]</scope>
    <source>
        <strain evidence="12 13">CGMCC 1.10978</strain>
    </source>
</reference>
<feature type="domain" description="RecC C-terminal" evidence="11">
    <location>
        <begin position="832"/>
        <end position="1063"/>
    </location>
</feature>